<proteinExistence type="predicted"/>
<feature type="transmembrane region" description="Helical" evidence="1">
    <location>
        <begin position="173"/>
        <end position="194"/>
    </location>
</feature>
<dbReference type="AlphaFoldDB" id="A0A1I1XLR3"/>
<dbReference type="EMBL" id="FOMX01000008">
    <property type="protein sequence ID" value="SFE08364.1"/>
    <property type="molecule type" value="Genomic_DNA"/>
</dbReference>
<dbReference type="Pfam" id="PF08239">
    <property type="entry name" value="SH3_3"/>
    <property type="match status" value="1"/>
</dbReference>
<dbReference type="Proteomes" id="UP000199400">
    <property type="component" value="Unassembled WGS sequence"/>
</dbReference>
<protein>
    <recommendedName>
        <fullName evidence="3">SH3b domain-containing protein</fullName>
    </recommendedName>
</protein>
<keyword evidence="5" id="KW-1185">Reference proteome</keyword>
<evidence type="ECO:0000256" key="2">
    <source>
        <dbReference type="SAM" id="SignalP"/>
    </source>
</evidence>
<organism evidence="4 5">
    <name type="scientific">Nannocystis exedens</name>
    <dbReference type="NCBI Taxonomy" id="54"/>
    <lineage>
        <taxon>Bacteria</taxon>
        <taxon>Pseudomonadati</taxon>
        <taxon>Myxococcota</taxon>
        <taxon>Polyangia</taxon>
        <taxon>Nannocystales</taxon>
        <taxon>Nannocystaceae</taxon>
        <taxon>Nannocystis</taxon>
    </lineage>
</organism>
<keyword evidence="2" id="KW-0732">Signal</keyword>
<feature type="chain" id="PRO_5011520900" description="SH3b domain-containing protein" evidence="2">
    <location>
        <begin position="25"/>
        <end position="277"/>
    </location>
</feature>
<evidence type="ECO:0000259" key="3">
    <source>
        <dbReference type="Pfam" id="PF08239"/>
    </source>
</evidence>
<keyword evidence="1" id="KW-1133">Transmembrane helix</keyword>
<evidence type="ECO:0000313" key="4">
    <source>
        <dbReference type="EMBL" id="SFE08364.1"/>
    </source>
</evidence>
<name>A0A1I1XLR3_9BACT</name>
<keyword evidence="1" id="KW-0472">Membrane</keyword>
<dbReference type="InterPro" id="IPR011990">
    <property type="entry name" value="TPR-like_helical_dom_sf"/>
</dbReference>
<evidence type="ECO:0000313" key="5">
    <source>
        <dbReference type="Proteomes" id="UP000199400"/>
    </source>
</evidence>
<dbReference type="Gene3D" id="2.30.30.40">
    <property type="entry name" value="SH3 Domains"/>
    <property type="match status" value="1"/>
</dbReference>
<sequence length="277" mass="29218">MTRMRIRALSIFALFALTAASARADVVDDAFARGNALAAAGDYAGAVRAYEDAEALLPGRSAALSFNLGTAYAQLGQLGPATYHLRRALQPQAEASVDIAEAARRNLGVVRQRAEVAAAAANLQIDRPETWRDAALSALRSPAFGWLSVSAGWLALLVWVVRSRYREAARSALAGLAAVLAALYLVIGGLHGYALRTELGAPQAIALPAKLEVREGPSIHRKTVFTVQGGSRLSLVERGSGWGRVRLPGGLEGWAPLSELGELAAPPRRLASEPPSP</sequence>
<accession>A0A1I1XLR3</accession>
<feature type="signal peptide" evidence="2">
    <location>
        <begin position="1"/>
        <end position="24"/>
    </location>
</feature>
<reference evidence="5" key="1">
    <citation type="submission" date="2016-10" db="EMBL/GenBank/DDBJ databases">
        <authorList>
            <person name="Varghese N."/>
            <person name="Submissions S."/>
        </authorList>
    </citation>
    <scope>NUCLEOTIDE SEQUENCE [LARGE SCALE GENOMIC DNA]</scope>
    <source>
        <strain evidence="5">ATCC 25963</strain>
    </source>
</reference>
<feature type="domain" description="SH3b" evidence="3">
    <location>
        <begin position="211"/>
        <end position="256"/>
    </location>
</feature>
<dbReference type="STRING" id="54.SAMN02745121_02949"/>
<feature type="transmembrane region" description="Helical" evidence="1">
    <location>
        <begin position="143"/>
        <end position="161"/>
    </location>
</feature>
<dbReference type="InterPro" id="IPR003646">
    <property type="entry name" value="SH3-like_bac-type"/>
</dbReference>
<gene>
    <name evidence="4" type="ORF">SAMN02745121_02949</name>
</gene>
<keyword evidence="1" id="KW-0812">Transmembrane</keyword>
<dbReference type="SUPFAM" id="SSF48452">
    <property type="entry name" value="TPR-like"/>
    <property type="match status" value="1"/>
</dbReference>
<dbReference type="Gene3D" id="1.25.40.10">
    <property type="entry name" value="Tetratricopeptide repeat domain"/>
    <property type="match status" value="1"/>
</dbReference>
<evidence type="ECO:0000256" key="1">
    <source>
        <dbReference type="SAM" id="Phobius"/>
    </source>
</evidence>